<dbReference type="Proteomes" id="UP000664859">
    <property type="component" value="Unassembled WGS sequence"/>
</dbReference>
<feature type="domain" description="AB hydrolase-1" evidence="2">
    <location>
        <begin position="1"/>
        <end position="253"/>
    </location>
</feature>
<feature type="region of interest" description="Disordered" evidence="1">
    <location>
        <begin position="270"/>
        <end position="289"/>
    </location>
</feature>
<sequence length="289" mass="30806">MVHGFGGSADQWARCFESELRATHRLFAIDLLGFGHSAKPPLTYSQYTWSDCVRDFGLQIVKTPFFVAGNSIGGYTSMGTAADTPGLCQGIVLLNSAGRLLTPADLIAEKKKFGGVTVEEATLTQKLAPYSAPPNAVLSAISTVIFAGLQGRIRQTCKSLYPVRPERVDGGLADNILRDSKDPGALGIFNAGAKLPYSRSANEMLAKFGGPVLVAQGLLDPLNDAKARVKQFQEAYEAVEVVPIQGGHCPQDEMAEEVCAAIAAFTRKHTQGSQSESASTKQEVVMSNP</sequence>
<evidence type="ECO:0000313" key="4">
    <source>
        <dbReference type="Proteomes" id="UP000664859"/>
    </source>
</evidence>
<keyword evidence="3" id="KW-0378">Hydrolase</keyword>
<organism evidence="3 4">
    <name type="scientific">Tribonema minus</name>
    <dbReference type="NCBI Taxonomy" id="303371"/>
    <lineage>
        <taxon>Eukaryota</taxon>
        <taxon>Sar</taxon>
        <taxon>Stramenopiles</taxon>
        <taxon>Ochrophyta</taxon>
        <taxon>PX clade</taxon>
        <taxon>Xanthophyceae</taxon>
        <taxon>Tribonematales</taxon>
        <taxon>Tribonemataceae</taxon>
        <taxon>Tribonema</taxon>
    </lineage>
</organism>
<dbReference type="PANTHER" id="PTHR47832">
    <property type="entry name" value="DNA PHOTOLYASE"/>
    <property type="match status" value="1"/>
</dbReference>
<evidence type="ECO:0000259" key="2">
    <source>
        <dbReference type="Pfam" id="PF00561"/>
    </source>
</evidence>
<dbReference type="AlphaFoldDB" id="A0A836C8C6"/>
<accession>A0A836C8C6</accession>
<dbReference type="InterPro" id="IPR000073">
    <property type="entry name" value="AB_hydrolase_1"/>
</dbReference>
<dbReference type="PRINTS" id="PR00111">
    <property type="entry name" value="ABHYDROLASE"/>
</dbReference>
<proteinExistence type="predicted"/>
<dbReference type="GO" id="GO:0016787">
    <property type="term" value="F:hydrolase activity"/>
    <property type="evidence" value="ECO:0007669"/>
    <property type="project" value="UniProtKB-KW"/>
</dbReference>
<name>A0A836C8C6_9STRA</name>
<reference evidence="3" key="1">
    <citation type="submission" date="2021-02" db="EMBL/GenBank/DDBJ databases">
        <title>First Annotated Genome of the Yellow-green Alga Tribonema minus.</title>
        <authorList>
            <person name="Mahan K.M."/>
        </authorList>
    </citation>
    <scope>NUCLEOTIDE SEQUENCE</scope>
    <source>
        <strain evidence="3">UTEX B ZZ1240</strain>
    </source>
</reference>
<dbReference type="EMBL" id="JAFCMP010000547">
    <property type="protein sequence ID" value="KAG5175583.1"/>
    <property type="molecule type" value="Genomic_DNA"/>
</dbReference>
<evidence type="ECO:0000313" key="3">
    <source>
        <dbReference type="EMBL" id="KAG5175583.1"/>
    </source>
</evidence>
<evidence type="ECO:0000256" key="1">
    <source>
        <dbReference type="SAM" id="MobiDB-lite"/>
    </source>
</evidence>
<dbReference type="SUPFAM" id="SSF53474">
    <property type="entry name" value="alpha/beta-Hydrolases"/>
    <property type="match status" value="1"/>
</dbReference>
<comment type="caution">
    <text evidence="3">The sequence shown here is derived from an EMBL/GenBank/DDBJ whole genome shotgun (WGS) entry which is preliminary data.</text>
</comment>
<dbReference type="Gene3D" id="3.40.50.1820">
    <property type="entry name" value="alpha/beta hydrolase"/>
    <property type="match status" value="1"/>
</dbReference>
<dbReference type="Pfam" id="PF00561">
    <property type="entry name" value="Abhydrolase_1"/>
    <property type="match status" value="1"/>
</dbReference>
<dbReference type="PANTHER" id="PTHR47832:SF1">
    <property type="entry name" value="DNA PHOTOLYASE"/>
    <property type="match status" value="1"/>
</dbReference>
<dbReference type="InterPro" id="IPR029058">
    <property type="entry name" value="AB_hydrolase_fold"/>
</dbReference>
<protein>
    <submittedName>
        <fullName evidence="3">Alpha/Beta hydrolase protein</fullName>
    </submittedName>
</protein>
<dbReference type="OrthoDB" id="408373at2759"/>
<keyword evidence="4" id="KW-1185">Reference proteome</keyword>
<feature type="compositionally biased region" description="Polar residues" evidence="1">
    <location>
        <begin position="271"/>
        <end position="289"/>
    </location>
</feature>
<gene>
    <name evidence="3" type="ORF">JKP88DRAFT_183773</name>
</gene>